<dbReference type="EMBL" id="GGEC01084085">
    <property type="protein sequence ID" value="MBX64569.1"/>
    <property type="molecule type" value="Transcribed_RNA"/>
</dbReference>
<accession>A0A2P2QCB1</accession>
<sequence>MAQNAMPWSLSKPDTCPWADAPPSNSRHRTWPLFRVHILGTCTHVG</sequence>
<reference evidence="2" key="1">
    <citation type="submission" date="2018-02" db="EMBL/GenBank/DDBJ databases">
        <title>Rhizophora mucronata_Transcriptome.</title>
        <authorList>
            <person name="Meera S.P."/>
            <person name="Sreeshan A."/>
            <person name="Augustine A."/>
        </authorList>
    </citation>
    <scope>NUCLEOTIDE SEQUENCE</scope>
    <source>
        <tissue evidence="2">Leaf</tissue>
    </source>
</reference>
<proteinExistence type="predicted"/>
<name>A0A2P2QCB1_RHIMU</name>
<protein>
    <submittedName>
        <fullName evidence="2">Uncharacterized protein</fullName>
    </submittedName>
</protein>
<organism evidence="2">
    <name type="scientific">Rhizophora mucronata</name>
    <name type="common">Asiatic mangrove</name>
    <dbReference type="NCBI Taxonomy" id="61149"/>
    <lineage>
        <taxon>Eukaryota</taxon>
        <taxon>Viridiplantae</taxon>
        <taxon>Streptophyta</taxon>
        <taxon>Embryophyta</taxon>
        <taxon>Tracheophyta</taxon>
        <taxon>Spermatophyta</taxon>
        <taxon>Magnoliopsida</taxon>
        <taxon>eudicotyledons</taxon>
        <taxon>Gunneridae</taxon>
        <taxon>Pentapetalae</taxon>
        <taxon>rosids</taxon>
        <taxon>fabids</taxon>
        <taxon>Malpighiales</taxon>
        <taxon>Rhizophoraceae</taxon>
        <taxon>Rhizophora</taxon>
    </lineage>
</organism>
<dbReference type="AlphaFoldDB" id="A0A2P2QCB1"/>
<evidence type="ECO:0000313" key="2">
    <source>
        <dbReference type="EMBL" id="MBX64569.1"/>
    </source>
</evidence>
<evidence type="ECO:0000256" key="1">
    <source>
        <dbReference type="SAM" id="MobiDB-lite"/>
    </source>
</evidence>
<feature type="region of interest" description="Disordered" evidence="1">
    <location>
        <begin position="1"/>
        <end position="26"/>
    </location>
</feature>